<sequence>MGGIKLTLKSTGQVMVAKFEVDYYVKIHFIFYVSDFYNSFKAAAFTRKREIEQLGGKRIVFCEEIEDLWEINNIIKTKNLLYFKSQNISNYKTVEVCIYSHSASDGPLGNVEASQYSLSSQTGDNNDKGQITLEGWGKIDFNFHPENSILAFYGL</sequence>
<dbReference type="AlphaFoldDB" id="A0AAV5AT74"/>
<evidence type="ECO:0000313" key="2">
    <source>
        <dbReference type="EMBL" id="GJM52839.1"/>
    </source>
</evidence>
<reference evidence="1 4" key="1">
    <citation type="submission" date="2021-11" db="EMBL/GenBank/DDBJ databases">
        <title>Draft genome sequence of Capnocytophaga sp. strain KC07075 isolated from cat oral cavity.</title>
        <authorList>
            <person name="Suzuki M."/>
            <person name="Imaoka K."/>
            <person name="Kimura M."/>
            <person name="Morikawa S."/>
            <person name="Maeda K."/>
        </authorList>
    </citation>
    <scope>NUCLEOTIDE SEQUENCE</scope>
    <source>
        <strain evidence="1">KC07075</strain>
        <strain evidence="2 4">KC07079</strain>
    </source>
</reference>
<dbReference type="Proteomes" id="UP001208692">
    <property type="component" value="Unassembled WGS sequence"/>
</dbReference>
<protein>
    <submittedName>
        <fullName evidence="1">Uncharacterized protein</fullName>
    </submittedName>
</protein>
<evidence type="ECO:0000313" key="1">
    <source>
        <dbReference type="EMBL" id="GJM49774.1"/>
    </source>
</evidence>
<keyword evidence="4" id="KW-1185">Reference proteome</keyword>
<gene>
    <name evidence="1" type="ORF">RCZ15_07490</name>
    <name evidence="2" type="ORF">RCZ16_11560</name>
</gene>
<accession>A0AAV5AT74</accession>
<name>A0AAV5AT74_9FLAO</name>
<organism evidence="1 3">
    <name type="scientific">Capnocytophaga catalasegens</name>
    <dbReference type="NCBI Taxonomy" id="1004260"/>
    <lineage>
        <taxon>Bacteria</taxon>
        <taxon>Pseudomonadati</taxon>
        <taxon>Bacteroidota</taxon>
        <taxon>Flavobacteriia</taxon>
        <taxon>Flavobacteriales</taxon>
        <taxon>Flavobacteriaceae</taxon>
        <taxon>Capnocytophaga</taxon>
    </lineage>
</organism>
<dbReference type="Proteomes" id="UP001207736">
    <property type="component" value="Unassembled WGS sequence"/>
</dbReference>
<proteinExistence type="predicted"/>
<evidence type="ECO:0000313" key="3">
    <source>
        <dbReference type="Proteomes" id="UP001207736"/>
    </source>
</evidence>
<dbReference type="EMBL" id="BQKB01000018">
    <property type="protein sequence ID" value="GJM52839.1"/>
    <property type="molecule type" value="Genomic_DNA"/>
</dbReference>
<dbReference type="EMBL" id="BQKA01000012">
    <property type="protein sequence ID" value="GJM49774.1"/>
    <property type="molecule type" value="Genomic_DNA"/>
</dbReference>
<evidence type="ECO:0000313" key="4">
    <source>
        <dbReference type="Proteomes" id="UP001208692"/>
    </source>
</evidence>
<comment type="caution">
    <text evidence="1">The sequence shown here is derived from an EMBL/GenBank/DDBJ whole genome shotgun (WGS) entry which is preliminary data.</text>
</comment>
<dbReference type="RefSeq" id="WP_264846257.1">
    <property type="nucleotide sequence ID" value="NZ_BPMA01000018.1"/>
</dbReference>